<dbReference type="EC" id="3.5.99.6" evidence="2"/>
<feature type="active site" description="Proton acceptor; for ring-opening step" evidence="2">
    <location>
        <position position="138"/>
    </location>
</feature>
<feature type="active site" description="For ring-opening step" evidence="2">
    <location>
        <position position="136"/>
    </location>
</feature>
<dbReference type="SUPFAM" id="SSF100950">
    <property type="entry name" value="NagB/RpiA/CoA transferase-like"/>
    <property type="match status" value="1"/>
</dbReference>
<name>A0ABT3T063_9GAMM</name>
<comment type="pathway">
    <text evidence="2">Amino-sugar metabolism; N-acetylneuraminate degradation; D-fructose 6-phosphate from N-acetylneuraminate: step 5/5.</text>
</comment>
<evidence type="ECO:0000256" key="1">
    <source>
        <dbReference type="ARBA" id="ARBA00022801"/>
    </source>
</evidence>
<dbReference type="GO" id="GO:0004342">
    <property type="term" value="F:glucosamine-6-phosphate deaminase activity"/>
    <property type="evidence" value="ECO:0007669"/>
    <property type="project" value="UniProtKB-EC"/>
</dbReference>
<dbReference type="InterPro" id="IPR037171">
    <property type="entry name" value="NagB/RpiA_transferase-like"/>
</dbReference>
<accession>A0ABT3T063</accession>
<dbReference type="InterPro" id="IPR004547">
    <property type="entry name" value="Glucosamine6P_isomerase"/>
</dbReference>
<evidence type="ECO:0000313" key="5">
    <source>
        <dbReference type="Proteomes" id="UP001143307"/>
    </source>
</evidence>
<comment type="caution">
    <text evidence="2">Lacks conserved residue(s) required for the propagation of feature annotation.</text>
</comment>
<sequence length="268" mass="29527">MKVVIQDDSPAVARYGAYIFREQLQKQPASVFGLATGSTPLSLYRELINSTRRGEISFSQVRSFNLDEYMDLAPQHPQSYRAFMDREFFNQIDIDTANTMVPPGDAANPLTACSEYENAIAAAGGIDIQLLGIGRNGHIGFNEPTSCLASRTRVKTLTRQTIDDNARFFDAGEFQPQLSITMGIGTIMEAKLVMLLATGKSKAKAIKDMVEGPVSAWCPASALQMHPSTVVIVDEEAASELSDPDFFKHIEQQNQALLARLKSRRYPS</sequence>
<dbReference type="PROSITE" id="PS01161">
    <property type="entry name" value="GLC_GALNAC_ISOMERASE"/>
    <property type="match status" value="1"/>
</dbReference>
<dbReference type="InterPro" id="IPR006148">
    <property type="entry name" value="Glc/Gal-6P_isomerase"/>
</dbReference>
<dbReference type="PANTHER" id="PTHR11280">
    <property type="entry name" value="GLUCOSAMINE-6-PHOSPHATE ISOMERASE"/>
    <property type="match status" value="1"/>
</dbReference>
<evidence type="ECO:0000313" key="4">
    <source>
        <dbReference type="EMBL" id="MCX2974924.1"/>
    </source>
</evidence>
<reference evidence="4" key="1">
    <citation type="submission" date="2019-02" db="EMBL/GenBank/DDBJ databases">
        <authorList>
            <person name="Li S.-H."/>
        </authorList>
    </citation>
    <scope>NUCLEOTIDE SEQUENCE</scope>
    <source>
        <strain evidence="4">IMCC8485</strain>
    </source>
</reference>
<comment type="subunit">
    <text evidence="2">Homohexamer.</text>
</comment>
<feature type="site" description="Part of the allosteric site" evidence="2">
    <location>
        <position position="153"/>
    </location>
</feature>
<comment type="function">
    <text evidence="2">Catalyzes the reversible isomerization-deamination of glucosamine 6-phosphate (GlcN6P) to form fructose 6-phosphate (Fru6P) and ammonium ion.</text>
</comment>
<comment type="catalytic activity">
    <reaction evidence="2">
        <text>alpha-D-glucosamine 6-phosphate + H2O = beta-D-fructose 6-phosphate + NH4(+)</text>
        <dbReference type="Rhea" id="RHEA:12172"/>
        <dbReference type="ChEBI" id="CHEBI:15377"/>
        <dbReference type="ChEBI" id="CHEBI:28938"/>
        <dbReference type="ChEBI" id="CHEBI:57634"/>
        <dbReference type="ChEBI" id="CHEBI:75989"/>
        <dbReference type="EC" id="3.5.99.6"/>
    </reaction>
</comment>
<proteinExistence type="inferred from homology"/>
<feature type="site" description="Part of the allosteric site" evidence="2">
    <location>
        <position position="146"/>
    </location>
</feature>
<feature type="domain" description="Glucosamine/galactosamine-6-phosphate isomerase" evidence="3">
    <location>
        <begin position="12"/>
        <end position="226"/>
    </location>
</feature>
<evidence type="ECO:0000259" key="3">
    <source>
        <dbReference type="Pfam" id="PF01182"/>
    </source>
</evidence>
<feature type="site" description="Part of the allosteric site" evidence="2">
    <location>
        <position position="155"/>
    </location>
</feature>
<dbReference type="Proteomes" id="UP001143307">
    <property type="component" value="Unassembled WGS sequence"/>
</dbReference>
<comment type="activity regulation">
    <text evidence="2">Allosterically activated by N-acetylglucosamine 6-phosphate (GlcNAc6P).</text>
</comment>
<dbReference type="RefSeq" id="WP_279253592.1">
    <property type="nucleotide sequence ID" value="NZ_SHNP01000005.1"/>
</dbReference>
<dbReference type="NCBIfam" id="TIGR00502">
    <property type="entry name" value="nagB"/>
    <property type="match status" value="1"/>
</dbReference>
<dbReference type="HAMAP" id="MF_01241">
    <property type="entry name" value="GlcN6P_deamin"/>
    <property type="match status" value="1"/>
</dbReference>
<organism evidence="4 5">
    <name type="scientific">Candidatus Seongchinamella marina</name>
    <dbReference type="NCBI Taxonomy" id="2518990"/>
    <lineage>
        <taxon>Bacteria</taxon>
        <taxon>Pseudomonadati</taxon>
        <taxon>Pseudomonadota</taxon>
        <taxon>Gammaproteobacteria</taxon>
        <taxon>Cellvibrionales</taxon>
        <taxon>Halieaceae</taxon>
        <taxon>Seongchinamella</taxon>
    </lineage>
</organism>
<keyword evidence="2" id="KW-0119">Carbohydrate metabolism</keyword>
<dbReference type="CDD" id="cd01399">
    <property type="entry name" value="GlcN6P_deaminase"/>
    <property type="match status" value="1"/>
</dbReference>
<dbReference type="Pfam" id="PF01182">
    <property type="entry name" value="Glucosamine_iso"/>
    <property type="match status" value="1"/>
</dbReference>
<dbReference type="EMBL" id="SHNP01000005">
    <property type="protein sequence ID" value="MCX2974924.1"/>
    <property type="molecule type" value="Genomic_DNA"/>
</dbReference>
<feature type="site" description="Part of the allosteric site" evidence="2">
    <location>
        <position position="156"/>
    </location>
</feature>
<dbReference type="PANTHER" id="PTHR11280:SF5">
    <property type="entry name" value="GLUCOSAMINE-6-PHOSPHATE ISOMERASE"/>
    <property type="match status" value="1"/>
</dbReference>
<feature type="active site" description="Proton acceptor; for enolization step" evidence="2">
    <location>
        <position position="67"/>
    </location>
</feature>
<feature type="active site" description="For ring-opening step" evidence="2">
    <location>
        <position position="143"/>
    </location>
</feature>
<gene>
    <name evidence="2 4" type="primary">nagB</name>
    <name evidence="4" type="ORF">EYC87_15125</name>
</gene>
<dbReference type="NCBIfam" id="NF001684">
    <property type="entry name" value="PRK00443.1-4"/>
    <property type="match status" value="1"/>
</dbReference>
<keyword evidence="1 2" id="KW-0378">Hydrolase</keyword>
<protein>
    <recommendedName>
        <fullName evidence="2">Glucosamine-6-phosphate deaminase</fullName>
        <ecNumber evidence="2">3.5.99.6</ecNumber>
    </recommendedName>
    <alternativeName>
        <fullName evidence="2">GlcN6P deaminase</fullName>
        <shortName evidence="2">GNPDA</shortName>
    </alternativeName>
    <alternativeName>
        <fullName evidence="2">Glucosamine-6-phosphate isomerase</fullName>
    </alternativeName>
</protein>
<keyword evidence="2" id="KW-0021">Allosteric enzyme</keyword>
<dbReference type="InterPro" id="IPR018321">
    <property type="entry name" value="Glucosamine6P_isomerase_CS"/>
</dbReference>
<keyword evidence="5" id="KW-1185">Reference proteome</keyword>
<comment type="caution">
    <text evidence="4">The sequence shown here is derived from an EMBL/GenBank/DDBJ whole genome shotgun (WGS) entry which is preliminary data.</text>
</comment>
<dbReference type="Gene3D" id="3.40.50.1360">
    <property type="match status" value="1"/>
</dbReference>
<comment type="similarity">
    <text evidence="2">Belongs to the glucosamine/galactosamine-6-phosphate isomerase family. NagB subfamily.</text>
</comment>
<evidence type="ECO:0000256" key="2">
    <source>
        <dbReference type="HAMAP-Rule" id="MF_01241"/>
    </source>
</evidence>